<evidence type="ECO:0000313" key="2">
    <source>
        <dbReference type="Proteomes" id="UP001161064"/>
    </source>
</evidence>
<name>A0ABQ4PT19_9PROT</name>
<dbReference type="Proteomes" id="UP001161064">
    <property type="component" value="Unassembled WGS sequence"/>
</dbReference>
<gene>
    <name evidence="1" type="ORF">PsB1_0299</name>
</gene>
<evidence type="ECO:0000313" key="1">
    <source>
        <dbReference type="EMBL" id="GIU66145.1"/>
    </source>
</evidence>
<organism evidence="1 2">
    <name type="scientific">Candidatus Phycosocius spiralis</name>
    <dbReference type="NCBI Taxonomy" id="2815099"/>
    <lineage>
        <taxon>Bacteria</taxon>
        <taxon>Pseudomonadati</taxon>
        <taxon>Pseudomonadota</taxon>
        <taxon>Alphaproteobacteria</taxon>
        <taxon>Caulobacterales</taxon>
        <taxon>Caulobacterales incertae sedis</taxon>
        <taxon>Candidatus Phycosocius</taxon>
    </lineage>
</organism>
<protein>
    <submittedName>
        <fullName evidence="1">Uncharacterized protein</fullName>
    </submittedName>
</protein>
<sequence>MALNDQLVQSREALLQNLDKLRLALPPASSEAPNSTETLEAIRQAMAGQRD</sequence>
<reference evidence="1" key="1">
    <citation type="submission" date="2021-05" db="EMBL/GenBank/DDBJ databases">
        <authorList>
            <person name="Tanabe Y."/>
        </authorList>
    </citation>
    <scope>NUCLEOTIDE SEQUENCE</scope>
    <source>
        <strain evidence="1">BOTRYCO-1</strain>
    </source>
</reference>
<reference evidence="1" key="2">
    <citation type="journal article" date="2023" name="ISME Commun">
        <title>Characterization of a bloom-associated alphaproteobacterial lineage, 'Candidatus Phycosocius': insights into freshwater algal-bacterial interactions.</title>
        <authorList>
            <person name="Tanabe Y."/>
            <person name="Yamaguchi H."/>
            <person name="Yoshida M."/>
            <person name="Kai A."/>
            <person name="Okazaki Y."/>
        </authorList>
    </citation>
    <scope>NUCLEOTIDE SEQUENCE</scope>
    <source>
        <strain evidence="1">BOTRYCO-1</strain>
    </source>
</reference>
<dbReference type="EMBL" id="BPFZ01000001">
    <property type="protein sequence ID" value="GIU66145.1"/>
    <property type="molecule type" value="Genomic_DNA"/>
</dbReference>
<proteinExistence type="predicted"/>
<accession>A0ABQ4PT19</accession>
<comment type="caution">
    <text evidence="1">The sequence shown here is derived from an EMBL/GenBank/DDBJ whole genome shotgun (WGS) entry which is preliminary data.</text>
</comment>
<keyword evidence="2" id="KW-1185">Reference proteome</keyword>